<dbReference type="PANTHER" id="PTHR10381">
    <property type="entry name" value="ATP-DEPENDENT CLP PROTEASE PROTEOLYTIC SUBUNIT"/>
    <property type="match status" value="1"/>
</dbReference>
<keyword evidence="4" id="KW-0378">Hydrolase</keyword>
<dbReference type="KEGG" id="puo:RZN69_08615"/>
<dbReference type="GO" id="GO:0004252">
    <property type="term" value="F:serine-type endopeptidase activity"/>
    <property type="evidence" value="ECO:0007669"/>
    <property type="project" value="InterPro"/>
</dbReference>
<name>A0AAQ3LBQ7_9BACT</name>
<dbReference type="EMBL" id="CP136920">
    <property type="protein sequence ID" value="WOO43154.1"/>
    <property type="molecule type" value="Genomic_DNA"/>
</dbReference>
<evidence type="ECO:0000256" key="6">
    <source>
        <dbReference type="RuleBase" id="RU003567"/>
    </source>
</evidence>
<comment type="similarity">
    <text evidence="1 6">Belongs to the peptidase S14 family.</text>
</comment>
<keyword evidence="5" id="KW-0720">Serine protease</keyword>
<dbReference type="Gene3D" id="3.90.226.10">
    <property type="entry name" value="2-enoyl-CoA Hydratase, Chain A, domain 1"/>
    <property type="match status" value="1"/>
</dbReference>
<dbReference type="InterPro" id="IPR029045">
    <property type="entry name" value="ClpP/crotonase-like_dom_sf"/>
</dbReference>
<reference evidence="9 10" key="1">
    <citation type="submission" date="2023-10" db="EMBL/GenBank/DDBJ databases">
        <title>Rubellicoccus peritrichatus gen. nov., sp. nov., isolated from an algae of coral reef tank.</title>
        <authorList>
            <person name="Luo J."/>
        </authorList>
    </citation>
    <scope>NUCLEOTIDE SEQUENCE [LARGE SCALE GENOMIC DNA]</scope>
    <source>
        <strain evidence="9 10">CR14</strain>
    </source>
</reference>
<dbReference type="GO" id="GO:0006515">
    <property type="term" value="P:protein quality control for misfolded or incompletely synthesized proteins"/>
    <property type="evidence" value="ECO:0007669"/>
    <property type="project" value="TreeGrafter"/>
</dbReference>
<evidence type="ECO:0000256" key="2">
    <source>
        <dbReference type="ARBA" id="ARBA00022490"/>
    </source>
</evidence>
<keyword evidence="2" id="KW-0963">Cytoplasm</keyword>
<dbReference type="CDD" id="cd07016">
    <property type="entry name" value="S14_ClpP_1"/>
    <property type="match status" value="1"/>
</dbReference>
<feature type="coiled-coil region" evidence="7">
    <location>
        <begin position="209"/>
        <end position="279"/>
    </location>
</feature>
<dbReference type="GO" id="GO:0009368">
    <property type="term" value="C:endopeptidase Clp complex"/>
    <property type="evidence" value="ECO:0007669"/>
    <property type="project" value="TreeGrafter"/>
</dbReference>
<dbReference type="PRINTS" id="PR00127">
    <property type="entry name" value="CLPPROTEASEP"/>
</dbReference>
<keyword evidence="10" id="KW-1185">Reference proteome</keyword>
<evidence type="ECO:0000256" key="7">
    <source>
        <dbReference type="SAM" id="Coils"/>
    </source>
</evidence>
<keyword evidence="3 9" id="KW-0645">Protease</keyword>
<keyword evidence="7" id="KW-0175">Coiled coil</keyword>
<dbReference type="PANTHER" id="PTHR10381:SF70">
    <property type="entry name" value="ATP-DEPENDENT CLP PROTEASE PROTEOLYTIC SUBUNIT"/>
    <property type="match status" value="1"/>
</dbReference>
<evidence type="ECO:0000313" key="10">
    <source>
        <dbReference type="Proteomes" id="UP001304300"/>
    </source>
</evidence>
<dbReference type="SUPFAM" id="SSF52096">
    <property type="entry name" value="ClpP/crotonase"/>
    <property type="match status" value="1"/>
</dbReference>
<dbReference type="AlphaFoldDB" id="A0AAQ3LBQ7"/>
<dbReference type="InterPro" id="IPR023562">
    <property type="entry name" value="ClpP/TepA"/>
</dbReference>
<evidence type="ECO:0000256" key="1">
    <source>
        <dbReference type="ARBA" id="ARBA00007039"/>
    </source>
</evidence>
<feature type="compositionally biased region" description="Polar residues" evidence="8">
    <location>
        <begin position="341"/>
        <end position="351"/>
    </location>
</feature>
<dbReference type="GO" id="GO:0004176">
    <property type="term" value="F:ATP-dependent peptidase activity"/>
    <property type="evidence" value="ECO:0007669"/>
    <property type="project" value="InterPro"/>
</dbReference>
<feature type="region of interest" description="Disordered" evidence="8">
    <location>
        <begin position="339"/>
        <end position="360"/>
    </location>
</feature>
<evidence type="ECO:0000313" key="9">
    <source>
        <dbReference type="EMBL" id="WOO43154.1"/>
    </source>
</evidence>
<evidence type="ECO:0000256" key="4">
    <source>
        <dbReference type="ARBA" id="ARBA00022801"/>
    </source>
</evidence>
<dbReference type="NCBIfam" id="NF045542">
    <property type="entry name" value="Clp_rel_HeadMat"/>
    <property type="match status" value="1"/>
</dbReference>
<evidence type="ECO:0000256" key="8">
    <source>
        <dbReference type="SAM" id="MobiDB-lite"/>
    </source>
</evidence>
<sequence length="385" mass="41864">MKNWFEIKNTAKSDTAEIYIFDEIGLWGITAKDFISELKQVKASNIHLHINSPGGSVFDGQAIHNAIKNNSAHVTTYVDGIAASIASVIALAGDTVFMPENALLMIHNPSGGCLGESQDMRKLADALDKIRDSIATVYMNKTGKSEEEIIEMMDAETWLTAAEALEAGFIDTVSDPVEMAANFSSEHFKNAPVRLHEAVSRFTNLNTNHSIMDKEIENKNKEIERLTNENKQLLKDAENHTSAIEAAKAEVPEATATELAEAKNQVTTLTKERDTEKTRADAAEKSVTDISATLAEAGIKAEEGKSLTSDQVRAGIDTRASAKAQQICAQQGVDYELPTQAAENAGNSEQEPNSKLEGIDQTKAIFRKQLQAIQKAQFSVSPPNS</sequence>
<proteinExistence type="inferred from homology"/>
<dbReference type="GO" id="GO:0051117">
    <property type="term" value="F:ATPase binding"/>
    <property type="evidence" value="ECO:0007669"/>
    <property type="project" value="TreeGrafter"/>
</dbReference>
<dbReference type="Proteomes" id="UP001304300">
    <property type="component" value="Chromosome"/>
</dbReference>
<accession>A0AAQ3LBQ7</accession>
<organism evidence="9 10">
    <name type="scientific">Rubellicoccus peritrichatus</name>
    <dbReference type="NCBI Taxonomy" id="3080537"/>
    <lineage>
        <taxon>Bacteria</taxon>
        <taxon>Pseudomonadati</taxon>
        <taxon>Verrucomicrobiota</taxon>
        <taxon>Opitutia</taxon>
        <taxon>Puniceicoccales</taxon>
        <taxon>Cerasicoccaceae</taxon>
        <taxon>Rubellicoccus</taxon>
    </lineage>
</organism>
<dbReference type="RefSeq" id="WP_317835693.1">
    <property type="nucleotide sequence ID" value="NZ_CP136920.1"/>
</dbReference>
<dbReference type="Pfam" id="PF00574">
    <property type="entry name" value="CLP_protease"/>
    <property type="match status" value="1"/>
</dbReference>
<dbReference type="InterPro" id="IPR001907">
    <property type="entry name" value="ClpP"/>
</dbReference>
<evidence type="ECO:0000256" key="5">
    <source>
        <dbReference type="ARBA" id="ARBA00022825"/>
    </source>
</evidence>
<protein>
    <recommendedName>
        <fullName evidence="6">ATP-dependent Clp protease proteolytic subunit</fullName>
    </recommendedName>
</protein>
<evidence type="ECO:0000256" key="3">
    <source>
        <dbReference type="ARBA" id="ARBA00022670"/>
    </source>
</evidence>
<gene>
    <name evidence="9" type="ORF">RZN69_08615</name>
</gene>